<proteinExistence type="predicted"/>
<evidence type="ECO:0000256" key="1">
    <source>
        <dbReference type="SAM" id="MobiDB-lite"/>
    </source>
</evidence>
<feature type="compositionally biased region" description="Basic and acidic residues" evidence="1">
    <location>
        <begin position="17"/>
        <end position="27"/>
    </location>
</feature>
<protein>
    <submittedName>
        <fullName evidence="2">Uncharacterized protein</fullName>
    </submittedName>
</protein>
<gene>
    <name evidence="2" type="ORF">HNQ92_005301</name>
</gene>
<dbReference type="Gene3D" id="3.40.50.10610">
    <property type="entry name" value="ABC-type transport auxiliary lipoprotein component"/>
    <property type="match status" value="1"/>
</dbReference>
<feature type="region of interest" description="Disordered" evidence="1">
    <location>
        <begin position="1"/>
        <end position="27"/>
    </location>
</feature>
<organism evidence="2 3">
    <name type="scientific">Rhabdobacter roseus</name>
    <dbReference type="NCBI Taxonomy" id="1655419"/>
    <lineage>
        <taxon>Bacteria</taxon>
        <taxon>Pseudomonadati</taxon>
        <taxon>Bacteroidota</taxon>
        <taxon>Cytophagia</taxon>
        <taxon>Cytophagales</taxon>
        <taxon>Cytophagaceae</taxon>
        <taxon>Rhabdobacter</taxon>
    </lineage>
</organism>
<name>A0A840U5N5_9BACT</name>
<dbReference type="AlphaFoldDB" id="A0A840U5N5"/>
<keyword evidence="3" id="KW-1185">Reference proteome</keyword>
<dbReference type="EMBL" id="JACHGF010000014">
    <property type="protein sequence ID" value="MBB5287139.1"/>
    <property type="molecule type" value="Genomic_DNA"/>
</dbReference>
<accession>A0A840U5N5</accession>
<dbReference type="Proteomes" id="UP000557307">
    <property type="component" value="Unassembled WGS sequence"/>
</dbReference>
<dbReference type="RefSeq" id="WP_184178946.1">
    <property type="nucleotide sequence ID" value="NZ_JACHGF010000014.1"/>
</dbReference>
<reference evidence="2 3" key="1">
    <citation type="submission" date="2020-08" db="EMBL/GenBank/DDBJ databases">
        <title>Genomic Encyclopedia of Type Strains, Phase IV (KMG-IV): sequencing the most valuable type-strain genomes for metagenomic binning, comparative biology and taxonomic classification.</title>
        <authorList>
            <person name="Goeker M."/>
        </authorList>
    </citation>
    <scope>NUCLEOTIDE SEQUENCE [LARGE SCALE GENOMIC DNA]</scope>
    <source>
        <strain evidence="2 3">DSM 105074</strain>
    </source>
</reference>
<sequence length="182" mass="20772">MMAIIPPEVSIQGGNERNSDAFRDQERRESLNYQQRIYTWMLMGKTQKRILVDIQRIQDTNLLLEEAGYFEGKMASPNEIAEVLGVDAILTAHFKLKRKMTDSEAKTFDFLIGGGPAQRYGGTPYSSNTKVTLELYDQELSKVLWQYDAKLPRGMRSAASRVVDDLMETATKKSPYYGYPKK</sequence>
<evidence type="ECO:0000313" key="2">
    <source>
        <dbReference type="EMBL" id="MBB5287139.1"/>
    </source>
</evidence>
<evidence type="ECO:0000313" key="3">
    <source>
        <dbReference type="Proteomes" id="UP000557307"/>
    </source>
</evidence>
<comment type="caution">
    <text evidence="2">The sequence shown here is derived from an EMBL/GenBank/DDBJ whole genome shotgun (WGS) entry which is preliminary data.</text>
</comment>